<dbReference type="CDD" id="cd04608">
    <property type="entry name" value="CBS_pair_CBS"/>
    <property type="match status" value="1"/>
</dbReference>
<dbReference type="GO" id="GO:0016765">
    <property type="term" value="F:transferase activity, transferring alkyl or aryl (other than methyl) groups"/>
    <property type="evidence" value="ECO:0007669"/>
    <property type="project" value="UniProtKB-ARBA"/>
</dbReference>
<evidence type="ECO:0000256" key="7">
    <source>
        <dbReference type="PROSITE-ProRule" id="PRU00703"/>
    </source>
</evidence>
<dbReference type="AlphaFoldDB" id="H6SPD0"/>
<dbReference type="FunFam" id="3.40.50.1100:FF:000003">
    <property type="entry name" value="Cystathionine beta-synthase"/>
    <property type="match status" value="1"/>
</dbReference>
<dbReference type="PROSITE" id="PS00901">
    <property type="entry name" value="CYS_SYNTHASE"/>
    <property type="match status" value="1"/>
</dbReference>
<keyword evidence="9" id="KW-0808">Transferase</keyword>
<sequence>MDFMECSRMSSADLLSQIGQTPIVHLAGLDTGPCDLFVKLESQNPSGSIKDRIAVSMIDAAEREGRLKPGGALVEATAGNTGLALALVAARRGYRLTLVIPDKMSREKIAHVRAMGAEVVLTRSDVGKGHPAYYQDLAERLARDSGAVYIDQFNNPANPRAHETGTGPEIWSQLEGRVDAVVAGVGSGGTLTGLSRFFARVSPGTDIVLADPEGSILAEYTRSGHVGTAGSWLVEGIGEDFVPPVSDLSRVRHAYTISDAESFATARTVLRREGLLVGSSSGTLIAAALRYCRAQTEPKRVVTFVCDSGNKYLSKMYNDTWLNDQGLSDRPSTGDLRDLIARRPEDGAVIHAGPEETLRIAYQRMKLNDVSQLPVLEGERCIGLIDESDLLLALQRGIAFDTPIRDAMVTRLETLPPSASHEQLVALFARDHVALVVEDGRFLGLITRIDYLNALRGKAA</sequence>
<evidence type="ECO:0000256" key="2">
    <source>
        <dbReference type="ARBA" id="ARBA00007103"/>
    </source>
</evidence>
<dbReference type="InterPro" id="IPR001926">
    <property type="entry name" value="TrpB-like_PALP"/>
</dbReference>
<dbReference type="STRING" id="1150469.RSPPHO_02829"/>
<feature type="domain" description="CBS" evidence="8">
    <location>
        <begin position="342"/>
        <end position="402"/>
    </location>
</feature>
<dbReference type="SUPFAM" id="SSF54631">
    <property type="entry name" value="CBS-domain pair"/>
    <property type="match status" value="1"/>
</dbReference>
<keyword evidence="3" id="KW-0663">Pyridoxal phosphate</keyword>
<comment type="cofactor">
    <cofactor evidence="1">
        <name>pyridoxal 5'-phosphate</name>
        <dbReference type="ChEBI" id="CHEBI:597326"/>
    </cofactor>
</comment>
<dbReference type="InterPro" id="IPR001216">
    <property type="entry name" value="P-phosphate_BS"/>
</dbReference>
<dbReference type="EMBL" id="HE663493">
    <property type="protein sequence ID" value="CCG09455.1"/>
    <property type="molecule type" value="Genomic_DNA"/>
</dbReference>
<comment type="similarity">
    <text evidence="2">Belongs to the cysteine synthase/cystathionine beta-synthase family.</text>
</comment>
<dbReference type="GO" id="GO:0006535">
    <property type="term" value="P:cysteine biosynthetic process from serine"/>
    <property type="evidence" value="ECO:0007669"/>
    <property type="project" value="InterPro"/>
</dbReference>
<evidence type="ECO:0000313" key="9">
    <source>
        <dbReference type="EMBL" id="CCG09455.1"/>
    </source>
</evidence>
<dbReference type="eggNOG" id="COG0031">
    <property type="taxonomic scope" value="Bacteria"/>
</dbReference>
<gene>
    <name evidence="9" type="ORF">RSPPHO_02829</name>
</gene>
<evidence type="ECO:0000259" key="8">
    <source>
        <dbReference type="PROSITE" id="PS51371"/>
    </source>
</evidence>
<dbReference type="FunFam" id="3.40.50.1100:FF:000118">
    <property type="entry name" value="Related to CYS4-cystathionine beta-synthase"/>
    <property type="match status" value="1"/>
</dbReference>
<keyword evidence="10" id="KW-1185">Reference proteome</keyword>
<organism evidence="9 10">
    <name type="scientific">Pararhodospirillum photometricum DSM 122</name>
    <dbReference type="NCBI Taxonomy" id="1150469"/>
    <lineage>
        <taxon>Bacteria</taxon>
        <taxon>Pseudomonadati</taxon>
        <taxon>Pseudomonadota</taxon>
        <taxon>Alphaproteobacteria</taxon>
        <taxon>Rhodospirillales</taxon>
        <taxon>Rhodospirillaceae</taxon>
        <taxon>Pararhodospirillum</taxon>
    </lineage>
</organism>
<proteinExistence type="inferred from homology"/>
<evidence type="ECO:0000256" key="1">
    <source>
        <dbReference type="ARBA" id="ARBA00001933"/>
    </source>
</evidence>
<accession>H6SPD0</accession>
<dbReference type="Gene3D" id="3.10.580.10">
    <property type="entry name" value="CBS-domain"/>
    <property type="match status" value="1"/>
</dbReference>
<evidence type="ECO:0000256" key="5">
    <source>
        <dbReference type="ARBA" id="ARBA00078257"/>
    </source>
</evidence>
<reference evidence="9 10" key="1">
    <citation type="submission" date="2012-02" db="EMBL/GenBank/DDBJ databases">
        <title>Shotgun genome sequence of Phaeospirillum photometricum DSM 122.</title>
        <authorList>
            <person name="Duquesne K."/>
            <person name="Sturgis J."/>
        </authorList>
    </citation>
    <scope>NUCLEOTIDE SEQUENCE [LARGE SCALE GENOMIC DNA]</scope>
    <source>
        <strain evidence="10">DSM122</strain>
    </source>
</reference>
<dbReference type="InterPro" id="IPR046342">
    <property type="entry name" value="CBS_dom_sf"/>
</dbReference>
<dbReference type="SMART" id="SM00116">
    <property type="entry name" value="CBS"/>
    <property type="match status" value="2"/>
</dbReference>
<dbReference type="HOGENOM" id="CLU_021018_0_0_5"/>
<dbReference type="Pfam" id="PF00571">
    <property type="entry name" value="CBS"/>
    <property type="match status" value="2"/>
</dbReference>
<dbReference type="PROSITE" id="PS51371">
    <property type="entry name" value="CBS"/>
    <property type="match status" value="1"/>
</dbReference>
<protein>
    <recommendedName>
        <fullName evidence="4">Cysteine synthase B</fullName>
    </recommendedName>
    <alternativeName>
        <fullName evidence="5">O-acetylserine (thiol)-lyase B</fullName>
    </alternativeName>
    <alternativeName>
        <fullName evidence="6">O-acetylserine sulfhydrylase B</fullName>
    </alternativeName>
</protein>
<dbReference type="Gene3D" id="3.40.50.1100">
    <property type="match status" value="2"/>
</dbReference>
<keyword evidence="7" id="KW-0129">CBS domain</keyword>
<dbReference type="Proteomes" id="UP000033220">
    <property type="component" value="Chromosome DSM 122"/>
</dbReference>
<dbReference type="InterPro" id="IPR046353">
    <property type="entry name" value="CBS_C"/>
</dbReference>
<evidence type="ECO:0000256" key="3">
    <source>
        <dbReference type="ARBA" id="ARBA00022898"/>
    </source>
</evidence>
<dbReference type="InterPro" id="IPR050214">
    <property type="entry name" value="Cys_Synth/Cystath_Beta-Synth"/>
</dbReference>
<dbReference type="SUPFAM" id="SSF53686">
    <property type="entry name" value="Tryptophan synthase beta subunit-like PLP-dependent enzymes"/>
    <property type="match status" value="1"/>
</dbReference>
<dbReference type="InterPro" id="IPR000644">
    <property type="entry name" value="CBS_dom"/>
</dbReference>
<dbReference type="PANTHER" id="PTHR10314">
    <property type="entry name" value="CYSTATHIONINE BETA-SYNTHASE"/>
    <property type="match status" value="1"/>
</dbReference>
<dbReference type="CDD" id="cd01561">
    <property type="entry name" value="CBS_like"/>
    <property type="match status" value="1"/>
</dbReference>
<evidence type="ECO:0000256" key="4">
    <source>
        <dbReference type="ARBA" id="ARBA00072081"/>
    </source>
</evidence>
<dbReference type="Pfam" id="PF00291">
    <property type="entry name" value="PALP"/>
    <property type="match status" value="1"/>
</dbReference>
<evidence type="ECO:0000313" key="10">
    <source>
        <dbReference type="Proteomes" id="UP000033220"/>
    </source>
</evidence>
<dbReference type="PATRIC" id="fig|1150469.3.peg.3200"/>
<evidence type="ECO:0000256" key="6">
    <source>
        <dbReference type="ARBA" id="ARBA00079153"/>
    </source>
</evidence>
<dbReference type="InterPro" id="IPR036052">
    <property type="entry name" value="TrpB-like_PALP_sf"/>
</dbReference>
<name>H6SPD0_PARPM</name>
<dbReference type="KEGG" id="rpm:RSPPHO_02829"/>